<comment type="caution">
    <text evidence="3">The sequence shown here is derived from an EMBL/GenBank/DDBJ whole genome shotgun (WGS) entry which is preliminary data.</text>
</comment>
<keyword evidence="2" id="KW-0472">Membrane</keyword>
<dbReference type="Proteomes" id="UP000193411">
    <property type="component" value="Unassembled WGS sequence"/>
</dbReference>
<dbReference type="EMBL" id="MCFL01000014">
    <property type="protein sequence ID" value="ORZ37091.1"/>
    <property type="molecule type" value="Genomic_DNA"/>
</dbReference>
<dbReference type="OrthoDB" id="10598225at2759"/>
<proteinExistence type="predicted"/>
<feature type="transmembrane region" description="Helical" evidence="2">
    <location>
        <begin position="162"/>
        <end position="179"/>
    </location>
</feature>
<protein>
    <submittedName>
        <fullName evidence="3">Uncharacterized protein</fullName>
    </submittedName>
</protein>
<sequence>MAAAFLIHTDSYHQLCLTTAVIRLSFLLAPAPASVLYSSVVSGGHLSAAAYVAASIVSVLPFIAGWYAMRTKNRNWMLLLQLWIMIQIVFQAWAIWYPVYNPSAADFPTFSRADGVPTPLMRIAGFPYMEFADQLPLARGFFANSMSVLRGWAGDVAPDTGHLMYFTMLVLLSAGYEAAKKKLDAHAREQREQAAEAAKKKKREAEANENEADEEVENVSRKAGNAHKSPKSSGVRRRRD</sequence>
<feature type="transmembrane region" description="Helical" evidence="2">
    <location>
        <begin position="76"/>
        <end position="96"/>
    </location>
</feature>
<feature type="transmembrane region" description="Helical" evidence="2">
    <location>
        <begin position="49"/>
        <end position="69"/>
    </location>
</feature>
<feature type="compositionally biased region" description="Basic residues" evidence="1">
    <location>
        <begin position="224"/>
        <end position="240"/>
    </location>
</feature>
<keyword evidence="4" id="KW-1185">Reference proteome</keyword>
<accession>A0A1Y2HTI2</accession>
<dbReference type="AlphaFoldDB" id="A0A1Y2HTI2"/>
<evidence type="ECO:0000256" key="2">
    <source>
        <dbReference type="SAM" id="Phobius"/>
    </source>
</evidence>
<keyword evidence="2" id="KW-0812">Transmembrane</keyword>
<feature type="compositionally biased region" description="Basic and acidic residues" evidence="1">
    <location>
        <begin position="186"/>
        <end position="206"/>
    </location>
</feature>
<evidence type="ECO:0000256" key="1">
    <source>
        <dbReference type="SAM" id="MobiDB-lite"/>
    </source>
</evidence>
<reference evidence="3 4" key="1">
    <citation type="submission" date="2016-07" db="EMBL/GenBank/DDBJ databases">
        <title>Pervasive Adenine N6-methylation of Active Genes in Fungi.</title>
        <authorList>
            <consortium name="DOE Joint Genome Institute"/>
            <person name="Mondo S.J."/>
            <person name="Dannebaum R.O."/>
            <person name="Kuo R.C."/>
            <person name="Labutti K."/>
            <person name="Haridas S."/>
            <person name="Kuo A."/>
            <person name="Salamov A."/>
            <person name="Ahrendt S.R."/>
            <person name="Lipzen A."/>
            <person name="Sullivan W."/>
            <person name="Andreopoulos W.B."/>
            <person name="Clum A."/>
            <person name="Lindquist E."/>
            <person name="Daum C."/>
            <person name="Ramamoorthy G.K."/>
            <person name="Gryganskyi A."/>
            <person name="Culley D."/>
            <person name="Magnuson J.K."/>
            <person name="James T.Y."/>
            <person name="O'Malley M.A."/>
            <person name="Stajich J.E."/>
            <person name="Spatafora J.W."/>
            <person name="Visel A."/>
            <person name="Grigoriev I.V."/>
        </authorList>
    </citation>
    <scope>NUCLEOTIDE SEQUENCE [LARGE SCALE GENOMIC DNA]</scope>
    <source>
        <strain evidence="3 4">PL171</strain>
    </source>
</reference>
<organism evidence="3 4">
    <name type="scientific">Catenaria anguillulae PL171</name>
    <dbReference type="NCBI Taxonomy" id="765915"/>
    <lineage>
        <taxon>Eukaryota</taxon>
        <taxon>Fungi</taxon>
        <taxon>Fungi incertae sedis</taxon>
        <taxon>Blastocladiomycota</taxon>
        <taxon>Blastocladiomycetes</taxon>
        <taxon>Blastocladiales</taxon>
        <taxon>Catenariaceae</taxon>
        <taxon>Catenaria</taxon>
    </lineage>
</organism>
<evidence type="ECO:0000313" key="3">
    <source>
        <dbReference type="EMBL" id="ORZ37091.1"/>
    </source>
</evidence>
<keyword evidence="2" id="KW-1133">Transmembrane helix</keyword>
<feature type="region of interest" description="Disordered" evidence="1">
    <location>
        <begin position="186"/>
        <end position="240"/>
    </location>
</feature>
<feature type="compositionally biased region" description="Acidic residues" evidence="1">
    <location>
        <begin position="207"/>
        <end position="217"/>
    </location>
</feature>
<name>A0A1Y2HTI2_9FUNG</name>
<gene>
    <name evidence="3" type="ORF">BCR44DRAFT_302928</name>
</gene>
<evidence type="ECO:0000313" key="4">
    <source>
        <dbReference type="Proteomes" id="UP000193411"/>
    </source>
</evidence>